<sequence>MTSDERLVVEVEHLRVLEREVEELGRSAGAARERFADVAARVRVAVGDDEYGRAYREQHGPRLAAIESALAFLEALLKERHGPALRKAGENYREAERRSTMGFPD</sequence>
<keyword evidence="3" id="KW-1185">Reference proteome</keyword>
<dbReference type="Proteomes" id="UP000655287">
    <property type="component" value="Unassembled WGS sequence"/>
</dbReference>
<name>A0A919V7L3_9ACTN</name>
<evidence type="ECO:0000256" key="1">
    <source>
        <dbReference type="SAM" id="MobiDB-lite"/>
    </source>
</evidence>
<dbReference type="RefSeq" id="WP_203991351.1">
    <property type="nucleotide sequence ID" value="NZ_BOOU01000074.1"/>
</dbReference>
<organism evidence="2 3">
    <name type="scientific">Sphaerisporangium rufum</name>
    <dbReference type="NCBI Taxonomy" id="1381558"/>
    <lineage>
        <taxon>Bacteria</taxon>
        <taxon>Bacillati</taxon>
        <taxon>Actinomycetota</taxon>
        <taxon>Actinomycetes</taxon>
        <taxon>Streptosporangiales</taxon>
        <taxon>Streptosporangiaceae</taxon>
        <taxon>Sphaerisporangium</taxon>
    </lineage>
</organism>
<evidence type="ECO:0000313" key="2">
    <source>
        <dbReference type="EMBL" id="GII80505.1"/>
    </source>
</evidence>
<proteinExistence type="predicted"/>
<dbReference type="EMBL" id="BOOU01000074">
    <property type="protein sequence ID" value="GII80505.1"/>
    <property type="molecule type" value="Genomic_DNA"/>
</dbReference>
<comment type="caution">
    <text evidence="2">The sequence shown here is derived from an EMBL/GenBank/DDBJ whole genome shotgun (WGS) entry which is preliminary data.</text>
</comment>
<protein>
    <submittedName>
        <fullName evidence="2">Uncharacterized protein</fullName>
    </submittedName>
</protein>
<feature type="region of interest" description="Disordered" evidence="1">
    <location>
        <begin position="86"/>
        <end position="105"/>
    </location>
</feature>
<gene>
    <name evidence="2" type="ORF">Sru01_54870</name>
</gene>
<accession>A0A919V7L3</accession>
<dbReference type="AlphaFoldDB" id="A0A919V7L3"/>
<evidence type="ECO:0000313" key="3">
    <source>
        <dbReference type="Proteomes" id="UP000655287"/>
    </source>
</evidence>
<feature type="compositionally biased region" description="Basic and acidic residues" evidence="1">
    <location>
        <begin position="86"/>
        <end position="99"/>
    </location>
</feature>
<reference evidence="2" key="1">
    <citation type="submission" date="2021-01" db="EMBL/GenBank/DDBJ databases">
        <title>Whole genome shotgun sequence of Sphaerisporangium rufum NBRC 109079.</title>
        <authorList>
            <person name="Komaki H."/>
            <person name="Tamura T."/>
        </authorList>
    </citation>
    <scope>NUCLEOTIDE SEQUENCE</scope>
    <source>
        <strain evidence="2">NBRC 109079</strain>
    </source>
</reference>